<evidence type="ECO:0000313" key="2">
    <source>
        <dbReference type="Proteomes" id="UP000241462"/>
    </source>
</evidence>
<sequence>MTEWDHSEKYAYRGHVDEPRIRCGQGKRARRRPSTSFVSVWRQLKSEIWHPKSESASVLHKSTINLPGPAQWLVARLEPPAALSAPILFPACPATSTPHLPLWQPKEDDTNSFTHSTTTNPPLLTVCALSEAVLDHDSGCCWPKKHLASSMANFHLLRYLRHPPDMIYNIPLPGYLQQMLSLWASSPTEPQCPALYTLWALQSHRPKSKLGTQMSHGRCSSRRSCLGSNLWLHWRMRPSNFTSLVTISTCAIRCLRFVFACRQKFGRAFSWLETHQLQIQPARKTQTVDRRW</sequence>
<proteinExistence type="predicted"/>
<name>A0A2T3A080_9PEZI</name>
<accession>A0A2T3A080</accession>
<reference evidence="1 2" key="1">
    <citation type="journal article" date="2018" name="Mycol. Prog.">
        <title>Coniella lustricola, a new species from submerged detritus.</title>
        <authorList>
            <person name="Raudabaugh D.B."/>
            <person name="Iturriaga T."/>
            <person name="Carver A."/>
            <person name="Mondo S."/>
            <person name="Pangilinan J."/>
            <person name="Lipzen A."/>
            <person name="He G."/>
            <person name="Amirebrahimi M."/>
            <person name="Grigoriev I.V."/>
            <person name="Miller A.N."/>
        </authorList>
    </citation>
    <scope>NUCLEOTIDE SEQUENCE [LARGE SCALE GENOMIC DNA]</scope>
    <source>
        <strain evidence="1 2">B22-T-1</strain>
    </source>
</reference>
<evidence type="ECO:0000313" key="1">
    <source>
        <dbReference type="EMBL" id="PSR80396.1"/>
    </source>
</evidence>
<gene>
    <name evidence="1" type="ORF">BD289DRAFT_68957</name>
</gene>
<protein>
    <submittedName>
        <fullName evidence="1">Uncharacterized protein</fullName>
    </submittedName>
</protein>
<dbReference type="AlphaFoldDB" id="A0A2T3A080"/>
<dbReference type="EMBL" id="KZ678532">
    <property type="protein sequence ID" value="PSR80396.1"/>
    <property type="molecule type" value="Genomic_DNA"/>
</dbReference>
<keyword evidence="2" id="KW-1185">Reference proteome</keyword>
<organism evidence="1 2">
    <name type="scientific">Coniella lustricola</name>
    <dbReference type="NCBI Taxonomy" id="2025994"/>
    <lineage>
        <taxon>Eukaryota</taxon>
        <taxon>Fungi</taxon>
        <taxon>Dikarya</taxon>
        <taxon>Ascomycota</taxon>
        <taxon>Pezizomycotina</taxon>
        <taxon>Sordariomycetes</taxon>
        <taxon>Sordariomycetidae</taxon>
        <taxon>Diaporthales</taxon>
        <taxon>Schizoparmaceae</taxon>
        <taxon>Coniella</taxon>
    </lineage>
</organism>
<dbReference type="InParanoid" id="A0A2T3A080"/>
<dbReference type="Proteomes" id="UP000241462">
    <property type="component" value="Unassembled WGS sequence"/>
</dbReference>